<dbReference type="Pfam" id="PF24681">
    <property type="entry name" value="Kelch_KLHDC2_KLHL20_DRC7"/>
    <property type="match status" value="1"/>
</dbReference>
<dbReference type="FunFam" id="1.25.40.420:FF:000001">
    <property type="entry name" value="Kelch-like family member 12"/>
    <property type="match status" value="1"/>
</dbReference>
<dbReference type="Gene3D" id="3.30.710.10">
    <property type="entry name" value="Potassium Channel Kv1.1, Chain A"/>
    <property type="match status" value="1"/>
</dbReference>
<dbReference type="AlphaFoldDB" id="A0AAD9JP54"/>
<sequence>MSKITETLYSENFSGKVLSGLRSLIINDQLCDLSLVVDGQCMRVHKVVMAATSDYFRVILTIDMKEKGEDNINLKGVPWRGLQEVVTFAYTGQLRCTFDNITDVLVAATHLQFVDAIQLCSKYLTGLTSTGNCVDMYNISEQFNLVQLKDKSMSLILADFDEISKREQFFEFGFEFLAKILGNDSLRIANELQLFELVIQWINHDRDERAEHAADLLDKVRLPLIKPTDLVQTVMNEPLMKKDPACLELVLEANKYHMLPDKQPLLQNERTRVRNTKPSIIILDLDDDGPHVFDLESKMWGTLKFANVETFHAQVCVIDNYMYICGGIELYSTNNPVSARCYRYDPRFDAWAEISPMEEPRHHFTLVGDGRSMFAIGGYCGGTFKNVVEQYDIRDGHWTKKTPLDLRLSAAASAVHDGKVYVVGGQTDKGITRSLWSYHVDSDSWSSKAPMKLARMDHAVCSYANRLFVIGGYNKDIIKAYDVSTVECYEIECDQWSVICEAAPKMSGINCCLIDYKVYMIGGFSYDENKKRSEIRCYDIKTNEWHTISRIHNPAMAVPCCALYMPSHVLRSIAI</sequence>
<dbReference type="SUPFAM" id="SSF54695">
    <property type="entry name" value="POZ domain"/>
    <property type="match status" value="1"/>
</dbReference>
<dbReference type="InterPro" id="IPR000210">
    <property type="entry name" value="BTB/POZ_dom"/>
</dbReference>
<dbReference type="SMART" id="SM00875">
    <property type="entry name" value="BACK"/>
    <property type="match status" value="1"/>
</dbReference>
<dbReference type="Pfam" id="PF01344">
    <property type="entry name" value="Kelch_1"/>
    <property type="match status" value="2"/>
</dbReference>
<dbReference type="Pfam" id="PF00651">
    <property type="entry name" value="BTB"/>
    <property type="match status" value="1"/>
</dbReference>
<evidence type="ECO:0000256" key="1">
    <source>
        <dbReference type="ARBA" id="ARBA00022441"/>
    </source>
</evidence>
<organism evidence="4 5">
    <name type="scientific">Paralvinella palmiformis</name>
    <dbReference type="NCBI Taxonomy" id="53620"/>
    <lineage>
        <taxon>Eukaryota</taxon>
        <taxon>Metazoa</taxon>
        <taxon>Spiralia</taxon>
        <taxon>Lophotrochozoa</taxon>
        <taxon>Annelida</taxon>
        <taxon>Polychaeta</taxon>
        <taxon>Sedentaria</taxon>
        <taxon>Canalipalpata</taxon>
        <taxon>Terebellida</taxon>
        <taxon>Terebelliformia</taxon>
        <taxon>Alvinellidae</taxon>
        <taxon>Paralvinella</taxon>
    </lineage>
</organism>
<dbReference type="InterPro" id="IPR011705">
    <property type="entry name" value="BACK"/>
</dbReference>
<evidence type="ECO:0000313" key="5">
    <source>
        <dbReference type="Proteomes" id="UP001208570"/>
    </source>
</evidence>
<dbReference type="InterPro" id="IPR011333">
    <property type="entry name" value="SKP1/BTB/POZ_sf"/>
</dbReference>
<dbReference type="Proteomes" id="UP001208570">
    <property type="component" value="Unassembled WGS sequence"/>
</dbReference>
<accession>A0AAD9JP54</accession>
<dbReference type="Pfam" id="PF07707">
    <property type="entry name" value="BACK"/>
    <property type="match status" value="1"/>
</dbReference>
<dbReference type="PROSITE" id="PS50097">
    <property type="entry name" value="BTB"/>
    <property type="match status" value="1"/>
</dbReference>
<dbReference type="PANTHER" id="PTHR45632:SF3">
    <property type="entry name" value="KELCH-LIKE PROTEIN 32"/>
    <property type="match status" value="1"/>
</dbReference>
<evidence type="ECO:0000313" key="4">
    <source>
        <dbReference type="EMBL" id="KAK2156642.1"/>
    </source>
</evidence>
<keyword evidence="1" id="KW-0880">Kelch repeat</keyword>
<name>A0AAD9JP54_9ANNE</name>
<keyword evidence="2" id="KW-0677">Repeat</keyword>
<evidence type="ECO:0000259" key="3">
    <source>
        <dbReference type="PROSITE" id="PS50097"/>
    </source>
</evidence>
<feature type="domain" description="BTB" evidence="3">
    <location>
        <begin position="31"/>
        <end position="98"/>
    </location>
</feature>
<keyword evidence="5" id="KW-1185">Reference proteome</keyword>
<dbReference type="InterPro" id="IPR017096">
    <property type="entry name" value="BTB-kelch_protein"/>
</dbReference>
<gene>
    <name evidence="4" type="ORF">LSH36_208g02056</name>
</gene>
<dbReference type="Gene3D" id="1.25.40.420">
    <property type="match status" value="1"/>
</dbReference>
<dbReference type="SMART" id="SM00612">
    <property type="entry name" value="Kelch"/>
    <property type="match status" value="5"/>
</dbReference>
<proteinExistence type="predicted"/>
<dbReference type="Gene3D" id="2.120.10.80">
    <property type="entry name" value="Kelch-type beta propeller"/>
    <property type="match status" value="1"/>
</dbReference>
<dbReference type="PIRSF" id="PIRSF037037">
    <property type="entry name" value="Kelch-like_protein_gigaxonin"/>
    <property type="match status" value="1"/>
</dbReference>
<protein>
    <recommendedName>
        <fullName evidence="3">BTB domain-containing protein</fullName>
    </recommendedName>
</protein>
<dbReference type="PANTHER" id="PTHR45632">
    <property type="entry name" value="LD33804P"/>
    <property type="match status" value="1"/>
</dbReference>
<dbReference type="InterPro" id="IPR006652">
    <property type="entry name" value="Kelch_1"/>
</dbReference>
<dbReference type="SUPFAM" id="SSF117281">
    <property type="entry name" value="Kelch motif"/>
    <property type="match status" value="1"/>
</dbReference>
<dbReference type="EMBL" id="JAODUP010000208">
    <property type="protein sequence ID" value="KAK2156642.1"/>
    <property type="molecule type" value="Genomic_DNA"/>
</dbReference>
<dbReference type="SMART" id="SM00225">
    <property type="entry name" value="BTB"/>
    <property type="match status" value="1"/>
</dbReference>
<evidence type="ECO:0000256" key="2">
    <source>
        <dbReference type="ARBA" id="ARBA00022737"/>
    </source>
</evidence>
<reference evidence="4" key="1">
    <citation type="journal article" date="2023" name="Mol. Biol. Evol.">
        <title>Third-Generation Sequencing Reveals the Adaptive Role of the Epigenome in Three Deep-Sea Polychaetes.</title>
        <authorList>
            <person name="Perez M."/>
            <person name="Aroh O."/>
            <person name="Sun Y."/>
            <person name="Lan Y."/>
            <person name="Juniper S.K."/>
            <person name="Young C.R."/>
            <person name="Angers B."/>
            <person name="Qian P.Y."/>
        </authorList>
    </citation>
    <scope>NUCLEOTIDE SEQUENCE</scope>
    <source>
        <strain evidence="4">P08H-3</strain>
    </source>
</reference>
<dbReference type="InterPro" id="IPR015915">
    <property type="entry name" value="Kelch-typ_b-propeller"/>
</dbReference>
<comment type="caution">
    <text evidence="4">The sequence shown here is derived from an EMBL/GenBank/DDBJ whole genome shotgun (WGS) entry which is preliminary data.</text>
</comment>